<dbReference type="Gene3D" id="6.10.140.390">
    <property type="match status" value="1"/>
</dbReference>
<evidence type="ECO:0000259" key="23">
    <source>
        <dbReference type="SMART" id="SM00225"/>
    </source>
</evidence>
<feature type="compositionally biased region" description="Basic and acidic residues" evidence="21">
    <location>
        <begin position="732"/>
        <end position="749"/>
    </location>
</feature>
<evidence type="ECO:0000256" key="10">
    <source>
        <dbReference type="ARBA" id="ARBA00023065"/>
    </source>
</evidence>
<comment type="similarity">
    <text evidence="14">Belongs to the potassium channel family. S (TC 1.A.1.2) subfamily. Kv9.1/KCNS1 sub-subfamily.</text>
</comment>
<dbReference type="PRINTS" id="PR01494">
    <property type="entry name" value="KV9CHANNEL"/>
</dbReference>
<keyword evidence="3" id="KW-1003">Cell membrane</keyword>
<dbReference type="AlphaFoldDB" id="A0A498N8G2"/>
<keyword evidence="4" id="KW-0633">Potassium transport</keyword>
<evidence type="ECO:0000256" key="21">
    <source>
        <dbReference type="SAM" id="MobiDB-lite"/>
    </source>
</evidence>
<dbReference type="InterPro" id="IPR003968">
    <property type="entry name" value="K_chnl_volt-dep_Kv"/>
</dbReference>
<keyword evidence="20" id="KW-0175">Coiled coil</keyword>
<keyword evidence="25" id="KW-1185">Reference proteome</keyword>
<dbReference type="InterPro" id="IPR005821">
    <property type="entry name" value="Ion_trans_dom"/>
</dbReference>
<dbReference type="PROSITE" id="PS50088">
    <property type="entry name" value="ANK_REPEAT"/>
    <property type="match status" value="3"/>
</dbReference>
<comment type="function">
    <text evidence="16">Potassium channel regulatory subunit that modulate the delayed rectifier voltage-gated potassium channel activity of KCNB1 and KCNB2 by altering their kinetics, expression levels, and shifting the half-inactivation potential to more polarized values. While it does not form functional channels on its own, it can form functional heterotetrameric channels with KCNB1 and KCNB2. Each regulatory subunit has unique regulatory properties that can lead to extensive inhibition, significant changes in kinetics, and/or substantial shifts in the voltage dependencies of the inactivation process.</text>
</comment>
<comment type="caution">
    <text evidence="24">The sequence shown here is derived from an EMBL/GenBank/DDBJ whole genome shotgun (WGS) entry which is preliminary data.</text>
</comment>
<feature type="transmembrane region" description="Helical" evidence="22">
    <location>
        <begin position="388"/>
        <end position="409"/>
    </location>
</feature>
<dbReference type="InterPro" id="IPR003131">
    <property type="entry name" value="T1-type_BTB"/>
</dbReference>
<dbReference type="GO" id="GO:0001508">
    <property type="term" value="P:action potential"/>
    <property type="evidence" value="ECO:0007669"/>
    <property type="project" value="TreeGrafter"/>
</dbReference>
<dbReference type="SMART" id="SM00248">
    <property type="entry name" value="ANK"/>
    <property type="match status" value="3"/>
</dbReference>
<dbReference type="Pfam" id="PF02214">
    <property type="entry name" value="BTB_2"/>
    <property type="match status" value="1"/>
</dbReference>
<dbReference type="InterPro" id="IPR011333">
    <property type="entry name" value="SKP1/BTB/POZ_sf"/>
</dbReference>
<dbReference type="Gene3D" id="1.25.40.20">
    <property type="entry name" value="Ankyrin repeat-containing domain"/>
    <property type="match status" value="2"/>
</dbReference>
<evidence type="ECO:0000256" key="1">
    <source>
        <dbReference type="ARBA" id="ARBA00004651"/>
    </source>
</evidence>
<feature type="domain" description="BTB" evidence="23">
    <location>
        <begin position="16"/>
        <end position="125"/>
    </location>
</feature>
<dbReference type="Pfam" id="PF15898">
    <property type="entry name" value="PRKG1_interact"/>
    <property type="match status" value="1"/>
</dbReference>
<evidence type="ECO:0000256" key="4">
    <source>
        <dbReference type="ARBA" id="ARBA00022538"/>
    </source>
</evidence>
<evidence type="ECO:0000256" key="2">
    <source>
        <dbReference type="ARBA" id="ARBA00022448"/>
    </source>
</evidence>
<feature type="region of interest" description="Disordered" evidence="21">
    <location>
        <begin position="478"/>
        <end position="518"/>
    </location>
</feature>
<dbReference type="GO" id="GO:0015459">
    <property type="term" value="F:potassium channel regulator activity"/>
    <property type="evidence" value="ECO:0007669"/>
    <property type="project" value="UniProtKB-ARBA"/>
</dbReference>
<evidence type="ECO:0000256" key="9">
    <source>
        <dbReference type="ARBA" id="ARBA00022989"/>
    </source>
</evidence>
<dbReference type="FunFam" id="1.20.120.350:FF:000029">
    <property type="entry name" value="Potassium voltage-gated channel subfamily S member 2"/>
    <property type="match status" value="1"/>
</dbReference>
<comment type="subcellular location">
    <subcellularLocation>
        <location evidence="1">Cell membrane</location>
        <topology evidence="1">Multi-pass membrane protein</topology>
    </subcellularLocation>
</comment>
<keyword evidence="10" id="KW-0406">Ion transport</keyword>
<feature type="coiled-coil region" evidence="20">
    <location>
        <begin position="843"/>
        <end position="932"/>
    </location>
</feature>
<dbReference type="InterPro" id="IPR003971">
    <property type="entry name" value="K_chnl_volt-dep_Kv5/Kv9"/>
</dbReference>
<feature type="compositionally biased region" description="Basic residues" evidence="21">
    <location>
        <begin position="750"/>
        <end position="760"/>
    </location>
</feature>
<dbReference type="PANTHER" id="PTHR11537:SF61">
    <property type="entry name" value="POTASSIUM VOLTAGE-GATED CHANNEL SUBFAMILY S MEMBER 1"/>
    <property type="match status" value="1"/>
</dbReference>
<accession>A0A498N8G2</accession>
<name>A0A498N8G2_LABRO</name>
<dbReference type="InterPro" id="IPR036770">
    <property type="entry name" value="Ankyrin_rpt-contain_sf"/>
</dbReference>
<evidence type="ECO:0000256" key="7">
    <source>
        <dbReference type="ARBA" id="ARBA00022882"/>
    </source>
</evidence>
<dbReference type="PANTHER" id="PTHR11537">
    <property type="entry name" value="VOLTAGE-GATED POTASSIUM CHANNEL"/>
    <property type="match status" value="1"/>
</dbReference>
<dbReference type="STRING" id="84645.A0A498N8G2"/>
<dbReference type="SUPFAM" id="SSF48403">
    <property type="entry name" value="Ankyrin repeat"/>
    <property type="match status" value="1"/>
</dbReference>
<feature type="compositionally biased region" description="Basic and acidic residues" evidence="21">
    <location>
        <begin position="693"/>
        <end position="707"/>
    </location>
</feature>
<dbReference type="FunFam" id="1.10.287.70:FF:000005">
    <property type="entry name" value="potassium voltage-gated channel subfamily G member 1"/>
    <property type="match status" value="1"/>
</dbReference>
<sequence>MVKERHTWWILDPKDNLLHINVGGLRHTLCSSILRKFPDTRLGQLLSCDSEDDILLLCDDFDVQQKECYFDRNPGLFPYVLHFYQTGKLHIMEELCIFSFSQEIEYWGISEFFLDSCCSYRYLDRKLGRHHKSWDEESDASSVDTSVDEISDLNKDIEHFHEMRFGNIRKCLWLTLENPGYSIPSKLFSLLSICVVLISIATMCINSIPEYQIFDENGNPTEDPTMHVLEVFCICWFTFEVVTRMLLAPNHRKFFLLPLNVIDIISVMPIYITLFFDLLIGSESELDNLGKLVQVLRLMRIFRVLKLARHSTGLRSLGATLRHSYREVGILLLYLAVGVSVFSGMAYTAEYEEDVGLDTIPACWWWGTVSMTTVGYGDVVPVTVAGKLAASGCILSGTLVVALPITIIFNKFSHFYRKQKALEASVRNSNNKRLIVRQHSNSEDIAIHGHSNCLEDGEKDEDCWIMGDAAVAKRREQLTRWSGSSTDREPAVPRSRWRGETSTGALDGGRTDTNEQEKKNRWRVRFEKTAEFLAVCASGDTEEAKEMLREARGQNGENEMVNCANADGITALHQACIDGSMEMVEFLLSQGASVNQVDSEGWTPLHVAASCGNLEITELLCQCGLDVSAKDYDGWTPLHAAAHWAQSEACRLLAEQLCDMEAHSNGGQTPFDVADESVVSLLEELSQRQANTTEDKEVKVNDQDKASRTAVVQPTPQRRESPAESPSNAASDGKKFQAPVRDEESEFQRKARSRLMRQSRRSTQGVTLTDLKEAERSIVKSSEPPHLSVQPVSPNITITPAERDTEPVKESGDAQSRLGVRDRRKVRKERRSTGIVQLAGELYLQVLQENGDLKEKLQETQLQLNESKVQLEKLKQNQENGSDRPALLELERFEKKLLQRRASELEDELKVLVDLRADNQRLKDENAALIRVISKLSK</sequence>
<evidence type="ECO:0000256" key="6">
    <source>
        <dbReference type="ARBA" id="ARBA00022826"/>
    </source>
</evidence>
<keyword evidence="12" id="KW-0407">Ion channel</keyword>
<keyword evidence="5 22" id="KW-0812">Transmembrane</keyword>
<dbReference type="PRINTS" id="PR01491">
    <property type="entry name" value="KVCHANNEL"/>
</dbReference>
<dbReference type="Pfam" id="PF12796">
    <property type="entry name" value="Ank_2"/>
    <property type="match status" value="1"/>
</dbReference>
<dbReference type="GO" id="GO:0005251">
    <property type="term" value="F:delayed rectifier potassium channel activity"/>
    <property type="evidence" value="ECO:0007669"/>
    <property type="project" value="TreeGrafter"/>
</dbReference>
<dbReference type="Gene3D" id="1.20.120.350">
    <property type="entry name" value="Voltage-gated potassium channels. Chain C"/>
    <property type="match status" value="1"/>
</dbReference>
<dbReference type="Gene3D" id="6.10.250.1820">
    <property type="match status" value="1"/>
</dbReference>
<dbReference type="Gene3D" id="3.30.710.10">
    <property type="entry name" value="Potassium Channel Kv1.1, Chain A"/>
    <property type="match status" value="1"/>
</dbReference>
<protein>
    <recommendedName>
        <fullName evidence="17">Delayed-rectifier potassium channel regulatory subunit KCNS1</fullName>
    </recommendedName>
    <alternativeName>
        <fullName evidence="15">Delayed-rectifier K(+) channel alpha subunit 1</fullName>
    </alternativeName>
    <alternativeName>
        <fullName evidence="18">Delayed-rectifier potassium channel subunit Kv9.1</fullName>
    </alternativeName>
</protein>
<keyword evidence="19" id="KW-0040">ANK repeat</keyword>
<dbReference type="InterPro" id="IPR000210">
    <property type="entry name" value="BTB/POZ_dom"/>
</dbReference>
<feature type="region of interest" description="Disordered" evidence="21">
    <location>
        <begin position="687"/>
        <end position="830"/>
    </location>
</feature>
<evidence type="ECO:0000256" key="8">
    <source>
        <dbReference type="ARBA" id="ARBA00022958"/>
    </source>
</evidence>
<comment type="catalytic activity">
    <reaction evidence="13">
        <text>Ca(2+)(in) = Ca(2+)(out)</text>
        <dbReference type="Rhea" id="RHEA:29671"/>
        <dbReference type="ChEBI" id="CHEBI:29108"/>
    </reaction>
</comment>
<dbReference type="InterPro" id="IPR027359">
    <property type="entry name" value="Volt_channel_dom_sf"/>
</dbReference>
<evidence type="ECO:0000256" key="12">
    <source>
        <dbReference type="ARBA" id="ARBA00023303"/>
    </source>
</evidence>
<dbReference type="GO" id="GO:0019901">
    <property type="term" value="F:protein kinase binding"/>
    <property type="evidence" value="ECO:0007669"/>
    <property type="project" value="InterPro"/>
</dbReference>
<organism evidence="24 25">
    <name type="scientific">Labeo rohita</name>
    <name type="common">Indian major carp</name>
    <name type="synonym">Cyprinus rohita</name>
    <dbReference type="NCBI Taxonomy" id="84645"/>
    <lineage>
        <taxon>Eukaryota</taxon>
        <taxon>Metazoa</taxon>
        <taxon>Chordata</taxon>
        <taxon>Craniata</taxon>
        <taxon>Vertebrata</taxon>
        <taxon>Euteleostomi</taxon>
        <taxon>Actinopterygii</taxon>
        <taxon>Neopterygii</taxon>
        <taxon>Teleostei</taxon>
        <taxon>Ostariophysi</taxon>
        <taxon>Cypriniformes</taxon>
        <taxon>Cyprinidae</taxon>
        <taxon>Labeoninae</taxon>
        <taxon>Labeonini</taxon>
        <taxon>Labeo</taxon>
    </lineage>
</organism>
<feature type="repeat" description="ANK" evidence="19">
    <location>
        <begin position="600"/>
        <end position="632"/>
    </location>
</feature>
<dbReference type="CDD" id="cd18426">
    <property type="entry name" value="BTB_POZ_KCNS1"/>
    <property type="match status" value="1"/>
</dbReference>
<keyword evidence="26" id="KW-1267">Proteomics identification</keyword>
<evidence type="ECO:0000256" key="3">
    <source>
        <dbReference type="ARBA" id="ARBA00022475"/>
    </source>
</evidence>
<dbReference type="Pfam" id="PF00023">
    <property type="entry name" value="Ank"/>
    <property type="match status" value="1"/>
</dbReference>
<dbReference type="GO" id="GO:1901379">
    <property type="term" value="P:regulation of potassium ion transmembrane transport"/>
    <property type="evidence" value="ECO:0007669"/>
    <property type="project" value="UniProtKB-ARBA"/>
</dbReference>
<dbReference type="Gene3D" id="1.10.287.70">
    <property type="match status" value="1"/>
</dbReference>
<dbReference type="PRINTS" id="PR00169">
    <property type="entry name" value="KCHANNEL"/>
</dbReference>
<evidence type="ECO:0000256" key="15">
    <source>
        <dbReference type="ARBA" id="ARBA00042109"/>
    </source>
</evidence>
<evidence type="ECO:0000256" key="16">
    <source>
        <dbReference type="ARBA" id="ARBA00049573"/>
    </source>
</evidence>
<evidence type="ECO:0000256" key="5">
    <source>
        <dbReference type="ARBA" id="ARBA00022692"/>
    </source>
</evidence>
<evidence type="ECO:0000256" key="14">
    <source>
        <dbReference type="ARBA" id="ARBA00038289"/>
    </source>
</evidence>
<reference evidence="24 25" key="1">
    <citation type="submission" date="2018-03" db="EMBL/GenBank/DDBJ databases">
        <title>Draft genome sequence of Rohu Carp (Labeo rohita).</title>
        <authorList>
            <person name="Das P."/>
            <person name="Kushwaha B."/>
            <person name="Joshi C.G."/>
            <person name="Kumar D."/>
            <person name="Nagpure N.S."/>
            <person name="Sahoo L."/>
            <person name="Das S.P."/>
            <person name="Bit A."/>
            <person name="Patnaik S."/>
            <person name="Meher P.K."/>
            <person name="Jayasankar P."/>
            <person name="Koringa P.G."/>
            <person name="Patel N.V."/>
            <person name="Hinsu A.T."/>
            <person name="Kumar R."/>
            <person name="Pandey M."/>
            <person name="Agarwal S."/>
            <person name="Srivastava S."/>
            <person name="Singh M."/>
            <person name="Iquebal M.A."/>
            <person name="Jaiswal S."/>
            <person name="Angadi U.B."/>
            <person name="Kumar N."/>
            <person name="Raza M."/>
            <person name="Shah T.M."/>
            <person name="Rai A."/>
            <person name="Jena J.K."/>
        </authorList>
    </citation>
    <scope>NUCLEOTIDE SEQUENCE [LARGE SCALE GENOMIC DNA]</scope>
    <source>
        <strain evidence="24">DASCIFA01</strain>
        <tissue evidence="24">Testis</tissue>
    </source>
</reference>
<evidence type="ECO:0000256" key="20">
    <source>
        <dbReference type="SAM" id="Coils"/>
    </source>
</evidence>
<dbReference type="InterPro" id="IPR002110">
    <property type="entry name" value="Ankyrin_rpt"/>
</dbReference>
<keyword evidence="11 22" id="KW-0472">Membrane</keyword>
<feature type="transmembrane region" description="Helical" evidence="22">
    <location>
        <begin position="328"/>
        <end position="349"/>
    </location>
</feature>
<feature type="compositionally biased region" description="Basic and acidic residues" evidence="21">
    <location>
        <begin position="801"/>
        <end position="812"/>
    </location>
</feature>
<evidence type="ECO:0000256" key="17">
    <source>
        <dbReference type="ARBA" id="ARBA00049769"/>
    </source>
</evidence>
<feature type="compositionally biased region" description="Basic and acidic residues" evidence="21">
    <location>
        <begin position="509"/>
        <end position="518"/>
    </location>
</feature>
<dbReference type="SUPFAM" id="SSF81324">
    <property type="entry name" value="Voltage-gated potassium channels"/>
    <property type="match status" value="1"/>
</dbReference>
<dbReference type="GO" id="GO:0008076">
    <property type="term" value="C:voltage-gated potassium channel complex"/>
    <property type="evidence" value="ECO:0007669"/>
    <property type="project" value="InterPro"/>
</dbReference>
<dbReference type="Pfam" id="PF00520">
    <property type="entry name" value="Ion_trans"/>
    <property type="match status" value="1"/>
</dbReference>
<evidence type="ECO:0000313" key="25">
    <source>
        <dbReference type="Proteomes" id="UP000290572"/>
    </source>
</evidence>
<keyword evidence="9 22" id="KW-1133">Transmembrane helix</keyword>
<dbReference type="EMBL" id="QBIY01012503">
    <property type="protein sequence ID" value="RXN24917.1"/>
    <property type="molecule type" value="Genomic_DNA"/>
</dbReference>
<proteinExistence type="evidence at protein level"/>
<evidence type="ECO:0000256" key="19">
    <source>
        <dbReference type="PROSITE-ProRule" id="PRU00023"/>
    </source>
</evidence>
<dbReference type="GO" id="GO:0051260">
    <property type="term" value="P:protein homooligomerization"/>
    <property type="evidence" value="ECO:0007669"/>
    <property type="project" value="InterPro"/>
</dbReference>
<keyword evidence="8" id="KW-0630">Potassium</keyword>
<evidence type="ECO:0000256" key="13">
    <source>
        <dbReference type="ARBA" id="ARBA00036634"/>
    </source>
</evidence>
<evidence type="ECO:0000313" key="24">
    <source>
        <dbReference type="EMBL" id="RXN24917.1"/>
    </source>
</evidence>
<keyword evidence="6" id="KW-0631">Potassium channel</keyword>
<gene>
    <name evidence="24" type="ORF">ROHU_021870</name>
</gene>
<dbReference type="CDD" id="cd21945">
    <property type="entry name" value="IPD_PPP1R12C"/>
    <property type="match status" value="1"/>
</dbReference>
<evidence type="ECO:0000256" key="22">
    <source>
        <dbReference type="SAM" id="Phobius"/>
    </source>
</evidence>
<dbReference type="InterPro" id="IPR028325">
    <property type="entry name" value="VG_K_chnl"/>
</dbReference>
<feature type="repeat" description="ANK" evidence="19">
    <location>
        <begin position="633"/>
        <end position="665"/>
    </location>
</feature>
<keyword evidence="2" id="KW-0813">Transport</keyword>
<evidence type="ECO:0000256" key="11">
    <source>
        <dbReference type="ARBA" id="ARBA00023136"/>
    </source>
</evidence>
<keyword evidence="7" id="KW-0851">Voltage-gated channel</keyword>
<dbReference type="InterPro" id="IPR031775">
    <property type="entry name" value="PRKG1_interact"/>
</dbReference>
<dbReference type="SUPFAM" id="SSF54695">
    <property type="entry name" value="POZ domain"/>
    <property type="match status" value="1"/>
</dbReference>
<dbReference type="PROSITE" id="PS50297">
    <property type="entry name" value="ANK_REP_REGION"/>
    <property type="match status" value="2"/>
</dbReference>
<dbReference type="Proteomes" id="UP000290572">
    <property type="component" value="Unassembled WGS sequence"/>
</dbReference>
<dbReference type="SMART" id="SM00225">
    <property type="entry name" value="BTB"/>
    <property type="match status" value="1"/>
</dbReference>
<feature type="transmembrane region" description="Helical" evidence="22">
    <location>
        <begin position="187"/>
        <end position="208"/>
    </location>
</feature>
<feature type="transmembrane region" description="Helical" evidence="22">
    <location>
        <begin position="254"/>
        <end position="280"/>
    </location>
</feature>
<evidence type="ECO:0000256" key="18">
    <source>
        <dbReference type="ARBA" id="ARBA00049795"/>
    </source>
</evidence>
<evidence type="ECO:0007829" key="26">
    <source>
        <dbReference type="PeptideAtlas" id="A0A498N8G2"/>
    </source>
</evidence>
<feature type="repeat" description="ANK" evidence="19">
    <location>
        <begin position="567"/>
        <end position="599"/>
    </location>
</feature>